<reference evidence="3 4" key="1">
    <citation type="submission" date="2018-08" db="EMBL/GenBank/DDBJ databases">
        <title>A genome reference for cultivated species of the human gut microbiota.</title>
        <authorList>
            <person name="Zou Y."/>
            <person name="Xue W."/>
            <person name="Luo G."/>
        </authorList>
    </citation>
    <scope>NUCLEOTIDE SEQUENCE [LARGE SCALE GENOMIC DNA]</scope>
    <source>
        <strain evidence="3 4">AM22-21LB</strain>
    </source>
</reference>
<dbReference type="Gene3D" id="3.40.50.1820">
    <property type="entry name" value="alpha/beta hydrolase"/>
    <property type="match status" value="1"/>
</dbReference>
<sequence>MKRTIHVKPAAPQYSVITNITFAQTDAWFGHTTQDLRMDLIYPEDTAHDYPCIVWICGGAWLSIDKSAHLAYLSELARAGFVVASVQYRTSNEAKFPAQLCDVKAAIRYLRAHAARYHIDEAHIGVMGESAGGYLTCMAALCDDPAYEVGEYLSYSSKVQAACPWYPPTDFRGFLYENEEQCAASPESLLMGKNAMRNPREALACCPVSFVTKDAPPFFIIHGKCDKTVPFTQGVELHDELEKAGCDVTLLEIEDADHADIRFFQKEIWQEIIAFFKMKFDVLDERKQVGKNL</sequence>
<name>A0A414T512_9FIRM</name>
<dbReference type="InterPro" id="IPR029058">
    <property type="entry name" value="AB_hydrolase_fold"/>
</dbReference>
<comment type="caution">
    <text evidence="3">The sequence shown here is derived from an EMBL/GenBank/DDBJ whole genome shotgun (WGS) entry which is preliminary data.</text>
</comment>
<dbReference type="PANTHER" id="PTHR48081:SF13">
    <property type="entry name" value="ALPHA_BETA HYDROLASE"/>
    <property type="match status" value="1"/>
</dbReference>
<protein>
    <submittedName>
        <fullName evidence="3">Alpha/beta hydrolase</fullName>
    </submittedName>
</protein>
<feature type="domain" description="BD-FAE-like" evidence="2">
    <location>
        <begin position="38"/>
        <end position="241"/>
    </location>
</feature>
<evidence type="ECO:0000313" key="3">
    <source>
        <dbReference type="EMBL" id="RHG29295.1"/>
    </source>
</evidence>
<dbReference type="PANTHER" id="PTHR48081">
    <property type="entry name" value="AB HYDROLASE SUPERFAMILY PROTEIN C4A8.06C"/>
    <property type="match status" value="1"/>
</dbReference>
<dbReference type="Pfam" id="PF20434">
    <property type="entry name" value="BD-FAE"/>
    <property type="match status" value="1"/>
</dbReference>
<dbReference type="RefSeq" id="WP_015521293.1">
    <property type="nucleotide sequence ID" value="NZ_CP097279.1"/>
</dbReference>
<dbReference type="InterPro" id="IPR049492">
    <property type="entry name" value="BD-FAE-like_dom"/>
</dbReference>
<evidence type="ECO:0000313" key="4">
    <source>
        <dbReference type="Proteomes" id="UP000284051"/>
    </source>
</evidence>
<evidence type="ECO:0000256" key="1">
    <source>
        <dbReference type="ARBA" id="ARBA00022801"/>
    </source>
</evidence>
<proteinExistence type="predicted"/>
<dbReference type="SUPFAM" id="SSF53474">
    <property type="entry name" value="alpha/beta-Hydrolases"/>
    <property type="match status" value="1"/>
</dbReference>
<accession>A0A414T512</accession>
<evidence type="ECO:0000259" key="2">
    <source>
        <dbReference type="Pfam" id="PF20434"/>
    </source>
</evidence>
<organism evidence="3 4">
    <name type="scientific">Roseburia intestinalis</name>
    <dbReference type="NCBI Taxonomy" id="166486"/>
    <lineage>
        <taxon>Bacteria</taxon>
        <taxon>Bacillati</taxon>
        <taxon>Bacillota</taxon>
        <taxon>Clostridia</taxon>
        <taxon>Lachnospirales</taxon>
        <taxon>Lachnospiraceae</taxon>
        <taxon>Roseburia</taxon>
    </lineage>
</organism>
<dbReference type="Proteomes" id="UP000284051">
    <property type="component" value="Unassembled WGS sequence"/>
</dbReference>
<dbReference type="GO" id="GO:0016787">
    <property type="term" value="F:hydrolase activity"/>
    <property type="evidence" value="ECO:0007669"/>
    <property type="project" value="UniProtKB-KW"/>
</dbReference>
<keyword evidence="1 3" id="KW-0378">Hydrolase</keyword>
<gene>
    <name evidence="3" type="ORF">DW264_06790</name>
</gene>
<dbReference type="AlphaFoldDB" id="A0A414T512"/>
<dbReference type="SMR" id="A0A414T512"/>
<dbReference type="EMBL" id="QRID01000005">
    <property type="protein sequence ID" value="RHG29295.1"/>
    <property type="molecule type" value="Genomic_DNA"/>
</dbReference>
<dbReference type="InterPro" id="IPR050300">
    <property type="entry name" value="GDXG_lipolytic_enzyme"/>
</dbReference>